<protein>
    <submittedName>
        <fullName evidence="1">Uncharacterized protein</fullName>
    </submittedName>
</protein>
<accession>A0A397TBL9</accession>
<dbReference type="AlphaFoldDB" id="A0A397TBL9"/>
<dbReference type="OrthoDB" id="2430122at2759"/>
<sequence length="72" mass="8557">MLNKINYGIEQSFNEQQQDVFSKEHKVNLEFHLKNDLNNYLAPIYTSQHPMTDNDIMNQSLDYTQDHINTNI</sequence>
<reference evidence="1 2" key="1">
    <citation type="submission" date="2018-06" db="EMBL/GenBank/DDBJ databases">
        <title>Comparative genomics reveals the genomic features of Rhizophagus irregularis, R. cerebriforme, R. diaphanum and Gigaspora rosea, and their symbiotic lifestyle signature.</title>
        <authorList>
            <person name="Morin E."/>
            <person name="San Clemente H."/>
            <person name="Chen E.C.H."/>
            <person name="De La Providencia I."/>
            <person name="Hainaut M."/>
            <person name="Kuo A."/>
            <person name="Kohler A."/>
            <person name="Murat C."/>
            <person name="Tang N."/>
            <person name="Roy S."/>
            <person name="Loubradou J."/>
            <person name="Henrissat B."/>
            <person name="Grigoriev I.V."/>
            <person name="Corradi N."/>
            <person name="Roux C."/>
            <person name="Martin F.M."/>
        </authorList>
    </citation>
    <scope>NUCLEOTIDE SEQUENCE [LARGE SCALE GENOMIC DNA]</scope>
    <source>
        <strain evidence="1 2">DAOM 227022</strain>
    </source>
</reference>
<keyword evidence="2" id="KW-1185">Reference proteome</keyword>
<evidence type="ECO:0000313" key="2">
    <source>
        <dbReference type="Proteomes" id="UP000265703"/>
    </source>
</evidence>
<dbReference type="Proteomes" id="UP000265703">
    <property type="component" value="Unassembled WGS sequence"/>
</dbReference>
<evidence type="ECO:0000313" key="1">
    <source>
        <dbReference type="EMBL" id="RIA95628.1"/>
    </source>
</evidence>
<gene>
    <name evidence="1" type="ORF">C1645_757116</name>
</gene>
<dbReference type="EMBL" id="QKYT01000058">
    <property type="protein sequence ID" value="RIA95628.1"/>
    <property type="molecule type" value="Genomic_DNA"/>
</dbReference>
<proteinExistence type="predicted"/>
<organism evidence="1 2">
    <name type="scientific">Glomus cerebriforme</name>
    <dbReference type="NCBI Taxonomy" id="658196"/>
    <lineage>
        <taxon>Eukaryota</taxon>
        <taxon>Fungi</taxon>
        <taxon>Fungi incertae sedis</taxon>
        <taxon>Mucoromycota</taxon>
        <taxon>Glomeromycotina</taxon>
        <taxon>Glomeromycetes</taxon>
        <taxon>Glomerales</taxon>
        <taxon>Glomeraceae</taxon>
        <taxon>Glomus</taxon>
    </lineage>
</organism>
<name>A0A397TBL9_9GLOM</name>
<comment type="caution">
    <text evidence="1">The sequence shown here is derived from an EMBL/GenBank/DDBJ whole genome shotgun (WGS) entry which is preliminary data.</text>
</comment>